<sequence length="516" mass="59415">MKKTNLDESIEKFWKRESFGTGDEACCSDDATCVDFFNATTRYNEREKRYYTRLPFKVEKSCLPDNFNHSLACLRSNWKALTKKSEYLDRYNDIIQDQLQKGIIGELPPSQTTQPGTFLSHHAVINESKKQTKIRLVYNGSARVRNAPSLNDCLYRGPVLLPDLSGILLKIRLTLILLTGDIEKAYLMVGLQECDRPSTKFLCNNSFTFNGDSNTLITRNFGILLCDNIFLSASSVDEAMQKYIETKKLFTLAGMNVREWTSSYSQINATLQPLEHAPVDRITKLLGLTCNIVADTLSNRVPFLQHQMDHPTKRSVLKIIASIYDSLGFIAPVTVVAKMFLQSLWKKQLQCYERLPEDKQKKWTSITSSWTQPYLELPRRIVSSEFDWQSSQIHIFTDWSCQAYCEVAYLRLATSRQVETKLLMGRTRLWPLHNTVTIPRFELSVLTLGSSLMRHLTHELKITFHQLYGQTLKLLFSGQRRHQASQYTYKTMSKTSKRTLPMRSSGMYPRITTPLI</sequence>
<reference evidence="1 2" key="1">
    <citation type="submission" date="2023-08" db="EMBL/GenBank/DDBJ databases">
        <title>A Necator americanus chromosomal reference genome.</title>
        <authorList>
            <person name="Ilik V."/>
            <person name="Petrzelkova K.J."/>
            <person name="Pardy F."/>
            <person name="Fuh T."/>
            <person name="Niatou-Singa F.S."/>
            <person name="Gouil Q."/>
            <person name="Baker L."/>
            <person name="Ritchie M.E."/>
            <person name="Jex A.R."/>
            <person name="Gazzola D."/>
            <person name="Li H."/>
            <person name="Toshio Fujiwara R."/>
            <person name="Zhan B."/>
            <person name="Aroian R.V."/>
            <person name="Pafco B."/>
            <person name="Schwarz E.M."/>
        </authorList>
    </citation>
    <scope>NUCLEOTIDE SEQUENCE [LARGE SCALE GENOMIC DNA]</scope>
    <source>
        <strain evidence="1 2">Aroian</strain>
        <tissue evidence="1">Whole animal</tissue>
    </source>
</reference>
<protein>
    <recommendedName>
        <fullName evidence="3">Pao retrotransposon peptidase</fullName>
    </recommendedName>
</protein>
<dbReference type="Proteomes" id="UP001303046">
    <property type="component" value="Unassembled WGS sequence"/>
</dbReference>
<dbReference type="SUPFAM" id="SSF56672">
    <property type="entry name" value="DNA/RNA polymerases"/>
    <property type="match status" value="1"/>
</dbReference>
<evidence type="ECO:0000313" key="2">
    <source>
        <dbReference type="Proteomes" id="UP001303046"/>
    </source>
</evidence>
<accession>A0ABR1DKX8</accession>
<gene>
    <name evidence="1" type="primary">Necator_chrIV.g16137</name>
    <name evidence="1" type="ORF">RB195_002841</name>
</gene>
<keyword evidence="2" id="KW-1185">Reference proteome</keyword>
<dbReference type="PANTHER" id="PTHR47331">
    <property type="entry name" value="PHD-TYPE DOMAIN-CONTAINING PROTEIN"/>
    <property type="match status" value="1"/>
</dbReference>
<dbReference type="InterPro" id="IPR043502">
    <property type="entry name" value="DNA/RNA_pol_sf"/>
</dbReference>
<dbReference type="EMBL" id="JAVFWL010000004">
    <property type="protein sequence ID" value="KAK6751108.1"/>
    <property type="molecule type" value="Genomic_DNA"/>
</dbReference>
<organism evidence="1 2">
    <name type="scientific">Necator americanus</name>
    <name type="common">Human hookworm</name>
    <dbReference type="NCBI Taxonomy" id="51031"/>
    <lineage>
        <taxon>Eukaryota</taxon>
        <taxon>Metazoa</taxon>
        <taxon>Ecdysozoa</taxon>
        <taxon>Nematoda</taxon>
        <taxon>Chromadorea</taxon>
        <taxon>Rhabditida</taxon>
        <taxon>Rhabditina</taxon>
        <taxon>Rhabditomorpha</taxon>
        <taxon>Strongyloidea</taxon>
        <taxon>Ancylostomatidae</taxon>
        <taxon>Bunostominae</taxon>
        <taxon>Necator</taxon>
    </lineage>
</organism>
<dbReference type="InterPro" id="IPR008042">
    <property type="entry name" value="Retrotrans_Pao"/>
</dbReference>
<proteinExistence type="predicted"/>
<name>A0ABR1DKX8_NECAM</name>
<comment type="caution">
    <text evidence="1">The sequence shown here is derived from an EMBL/GenBank/DDBJ whole genome shotgun (WGS) entry which is preliminary data.</text>
</comment>
<evidence type="ECO:0000313" key="1">
    <source>
        <dbReference type="EMBL" id="KAK6751108.1"/>
    </source>
</evidence>
<dbReference type="Pfam" id="PF05380">
    <property type="entry name" value="Peptidase_A17"/>
    <property type="match status" value="1"/>
</dbReference>
<evidence type="ECO:0008006" key="3">
    <source>
        <dbReference type="Google" id="ProtNLM"/>
    </source>
</evidence>